<dbReference type="AlphaFoldDB" id="A0A0G4PNR4"/>
<dbReference type="EMBL" id="HG793158">
    <property type="protein sequence ID" value="CRL28097.1"/>
    <property type="molecule type" value="Genomic_DNA"/>
</dbReference>
<proteinExistence type="predicted"/>
<keyword evidence="2" id="KW-1185">Reference proteome</keyword>
<reference evidence="1 2" key="1">
    <citation type="journal article" date="2014" name="Nat. Commun.">
        <title>Multiple recent horizontal transfers of a large genomic region in cheese making fungi.</title>
        <authorList>
            <person name="Cheeseman K."/>
            <person name="Ropars J."/>
            <person name="Renault P."/>
            <person name="Dupont J."/>
            <person name="Gouzy J."/>
            <person name="Branca A."/>
            <person name="Abraham A.L."/>
            <person name="Ceppi M."/>
            <person name="Conseiller E."/>
            <person name="Debuchy R."/>
            <person name="Malagnac F."/>
            <person name="Goarin A."/>
            <person name="Silar P."/>
            <person name="Lacoste S."/>
            <person name="Sallet E."/>
            <person name="Bensimon A."/>
            <person name="Giraud T."/>
            <person name="Brygoo Y."/>
        </authorList>
    </citation>
    <scope>NUCLEOTIDE SEQUENCE [LARGE SCALE GENOMIC DNA]</scope>
    <source>
        <strain evidence="2">FM 013</strain>
    </source>
</reference>
<evidence type="ECO:0000313" key="2">
    <source>
        <dbReference type="Proteomes" id="UP000053732"/>
    </source>
</evidence>
<accession>A0A0G4PNR4</accession>
<dbReference type="Proteomes" id="UP000053732">
    <property type="component" value="Unassembled WGS sequence"/>
</dbReference>
<organism evidence="1 2">
    <name type="scientific">Penicillium camemberti (strain FM 013)</name>
    <dbReference type="NCBI Taxonomy" id="1429867"/>
    <lineage>
        <taxon>Eukaryota</taxon>
        <taxon>Fungi</taxon>
        <taxon>Dikarya</taxon>
        <taxon>Ascomycota</taxon>
        <taxon>Pezizomycotina</taxon>
        <taxon>Eurotiomycetes</taxon>
        <taxon>Eurotiomycetidae</taxon>
        <taxon>Eurotiales</taxon>
        <taxon>Aspergillaceae</taxon>
        <taxon>Penicillium</taxon>
    </lineage>
</organism>
<protein>
    <submittedName>
        <fullName evidence="1">Str. FM013</fullName>
    </submittedName>
</protein>
<evidence type="ECO:0000313" key="1">
    <source>
        <dbReference type="EMBL" id="CRL28097.1"/>
    </source>
</evidence>
<sequence>MQGVFLLSLEVRQSAVICHDCEATGAHGTFPTRANVLTGLRGSARHLPEILNLCA</sequence>
<gene>
    <name evidence="1" type="ORF">PCAMFM013_S025g000155</name>
</gene>
<name>A0A0G4PNR4_PENC3</name>